<protein>
    <recommendedName>
        <fullName evidence="5">Quaternary amine transport ATP-binding protein</fullName>
        <ecNumber evidence="5">7.6.2.9</ecNumber>
    </recommendedName>
</protein>
<keyword evidence="4 5" id="KW-0067">ATP-binding</keyword>
<comment type="caution">
    <text evidence="7">The sequence shown here is derived from an EMBL/GenBank/DDBJ whole genome shotgun (WGS) entry which is preliminary data.</text>
</comment>
<dbReference type="PROSITE" id="PS50893">
    <property type="entry name" value="ABC_TRANSPORTER_2"/>
    <property type="match status" value="1"/>
</dbReference>
<evidence type="ECO:0000256" key="1">
    <source>
        <dbReference type="ARBA" id="ARBA00005417"/>
    </source>
</evidence>
<feature type="domain" description="ABC transporter" evidence="6">
    <location>
        <begin position="44"/>
        <end position="281"/>
    </location>
</feature>
<keyword evidence="5" id="KW-0997">Cell inner membrane</keyword>
<evidence type="ECO:0000313" key="8">
    <source>
        <dbReference type="Proteomes" id="UP000760472"/>
    </source>
</evidence>
<reference evidence="7 8" key="1">
    <citation type="submission" date="2021-02" db="EMBL/GenBank/DDBJ databases">
        <title>A novel species of genus Amphritea isolated from a fishpond in China.</title>
        <authorList>
            <person name="Lu H."/>
        </authorList>
    </citation>
    <scope>NUCLEOTIDE SEQUENCE [LARGE SCALE GENOMIC DNA]</scope>
    <source>
        <strain evidence="7 8">RP18W</strain>
    </source>
</reference>
<comment type="catalytic activity">
    <reaction evidence="5">
        <text>a quaternary ammonium(out) + ATP + H2O = a quaternary ammonium(in) + ADP + phosphate + H(+)</text>
        <dbReference type="Rhea" id="RHEA:11036"/>
        <dbReference type="ChEBI" id="CHEBI:15377"/>
        <dbReference type="ChEBI" id="CHEBI:15378"/>
        <dbReference type="ChEBI" id="CHEBI:30616"/>
        <dbReference type="ChEBI" id="CHEBI:35267"/>
        <dbReference type="ChEBI" id="CHEBI:43474"/>
        <dbReference type="ChEBI" id="CHEBI:456216"/>
    </reaction>
</comment>
<keyword evidence="5" id="KW-1003">Cell membrane</keyword>
<dbReference type="InterPro" id="IPR003439">
    <property type="entry name" value="ABC_transporter-like_ATP-bd"/>
</dbReference>
<dbReference type="GO" id="GO:0005524">
    <property type="term" value="F:ATP binding"/>
    <property type="evidence" value="ECO:0007669"/>
    <property type="project" value="UniProtKB-KW"/>
</dbReference>
<dbReference type="InterPro" id="IPR005892">
    <property type="entry name" value="Gly-betaine_transp_ATP-bd"/>
</dbReference>
<dbReference type="InterPro" id="IPR051921">
    <property type="entry name" value="ABC_osmolyte_uptake_ATP-bind"/>
</dbReference>
<dbReference type="SUPFAM" id="SSF52540">
    <property type="entry name" value="P-loop containing nucleoside triphosphate hydrolases"/>
    <property type="match status" value="1"/>
</dbReference>
<gene>
    <name evidence="7" type="ORF">JW498_10540</name>
</gene>
<organism evidence="7 8">
    <name type="scientific">Amphritea pacifica</name>
    <dbReference type="NCBI Taxonomy" id="2811233"/>
    <lineage>
        <taxon>Bacteria</taxon>
        <taxon>Pseudomonadati</taxon>
        <taxon>Pseudomonadota</taxon>
        <taxon>Gammaproteobacteria</taxon>
        <taxon>Oceanospirillales</taxon>
        <taxon>Oceanospirillaceae</taxon>
        <taxon>Amphritea</taxon>
    </lineage>
</organism>
<evidence type="ECO:0000256" key="4">
    <source>
        <dbReference type="ARBA" id="ARBA00022840"/>
    </source>
</evidence>
<comment type="subunit">
    <text evidence="5">The complex is probably composed of two ATP-binding proteins, two transmembrane proteins and a solute-binding protein.</text>
</comment>
<dbReference type="PROSITE" id="PS00211">
    <property type="entry name" value="ABC_TRANSPORTER_1"/>
    <property type="match status" value="1"/>
</dbReference>
<evidence type="ECO:0000256" key="2">
    <source>
        <dbReference type="ARBA" id="ARBA00022448"/>
    </source>
</evidence>
<evidence type="ECO:0000256" key="5">
    <source>
        <dbReference type="RuleBase" id="RU369116"/>
    </source>
</evidence>
<sequence length="355" mass="38530">MNLAGGHLSAPAATQEARETILSVSGLWKVFGASEKEFNQANGTQLSDEEFAAHGWTAAVKDATFDVKQGEIFVIMGLSGSGKSTLIRSLTRLNTPTAGLLEIDGQDITHATPDKLLELRRKSLGMVFQNFALLPNRTVESNISFPLEIQGISKEDYSARAQELVDLVGLRGREDHYPAELSGGQQQRVGIARSLATNPKIWVLDEPFSALDPLIRNDLQDEVLRLQATLHKTVIFITHDLDEAMKIADRIAIMENGRIVQIGRPEELISAPADDYVKRFVSKVPLAKVTRVKHIMSSASTQDLPGPSVSANDTIAEIGPLIIDAGTDIPVTEDGKIVGVLAKERAIRVLAGARD</sequence>
<keyword evidence="3 5" id="KW-0547">Nucleotide-binding</keyword>
<dbReference type="Gene3D" id="3.40.50.300">
    <property type="entry name" value="P-loop containing nucleotide triphosphate hydrolases"/>
    <property type="match status" value="1"/>
</dbReference>
<keyword evidence="8" id="KW-1185">Reference proteome</keyword>
<name>A0ABS2W7Y9_9GAMM</name>
<evidence type="ECO:0000259" key="6">
    <source>
        <dbReference type="PROSITE" id="PS50893"/>
    </source>
</evidence>
<dbReference type="PANTHER" id="PTHR43869:SF1">
    <property type="entry name" value="GLYCINE BETAINE_PROLINE BETAINE TRANSPORT SYSTEM ATP-BINDING PROTEIN PROV"/>
    <property type="match status" value="1"/>
</dbReference>
<dbReference type="InterPro" id="IPR017871">
    <property type="entry name" value="ABC_transporter-like_CS"/>
</dbReference>
<dbReference type="Proteomes" id="UP000760472">
    <property type="component" value="Unassembled WGS sequence"/>
</dbReference>
<dbReference type="EMBL" id="JAFFZP010000014">
    <property type="protein sequence ID" value="MBN0987803.1"/>
    <property type="molecule type" value="Genomic_DNA"/>
</dbReference>
<comment type="similarity">
    <text evidence="1 5">Belongs to the ABC transporter superfamily.</text>
</comment>
<keyword evidence="2 5" id="KW-0813">Transport</keyword>
<dbReference type="Pfam" id="PF00005">
    <property type="entry name" value="ABC_tran"/>
    <property type="match status" value="1"/>
</dbReference>
<dbReference type="InterPro" id="IPR027417">
    <property type="entry name" value="P-loop_NTPase"/>
</dbReference>
<accession>A0ABS2W7Y9</accession>
<dbReference type="PANTHER" id="PTHR43869">
    <property type="entry name" value="GLYCINE BETAINE/PROLINE BETAINE TRANSPORT SYSTEM ATP-BINDING PROTEIN PROV"/>
    <property type="match status" value="1"/>
</dbReference>
<dbReference type="EC" id="7.6.2.9" evidence="5"/>
<proteinExistence type="inferred from homology"/>
<dbReference type="NCBIfam" id="TIGR01186">
    <property type="entry name" value="proV"/>
    <property type="match status" value="1"/>
</dbReference>
<evidence type="ECO:0000256" key="3">
    <source>
        <dbReference type="ARBA" id="ARBA00022741"/>
    </source>
</evidence>
<comment type="subcellular location">
    <subcellularLocation>
        <location evidence="5">Cell inner membrane</location>
        <topology evidence="5">Peripheral membrane protein</topology>
    </subcellularLocation>
</comment>
<keyword evidence="5" id="KW-0472">Membrane</keyword>
<evidence type="ECO:0000313" key="7">
    <source>
        <dbReference type="EMBL" id="MBN0987803.1"/>
    </source>
</evidence>
<dbReference type="SMART" id="SM00382">
    <property type="entry name" value="AAA"/>
    <property type="match status" value="1"/>
</dbReference>
<dbReference type="InterPro" id="IPR003593">
    <property type="entry name" value="AAA+_ATPase"/>
</dbReference>